<comment type="caution">
    <text evidence="1">The sequence shown here is derived from an EMBL/GenBank/DDBJ whole genome shotgun (WGS) entry which is preliminary data.</text>
</comment>
<gene>
    <name evidence="1" type="ORF">HMN09_00776700</name>
</gene>
<proteinExistence type="predicted"/>
<reference evidence="1" key="1">
    <citation type="submission" date="2020-05" db="EMBL/GenBank/DDBJ databases">
        <title>Mycena genomes resolve the evolution of fungal bioluminescence.</title>
        <authorList>
            <person name="Tsai I.J."/>
        </authorList>
    </citation>
    <scope>NUCLEOTIDE SEQUENCE</scope>
    <source>
        <strain evidence="1">110903Hualien_Pintung</strain>
    </source>
</reference>
<dbReference type="EMBL" id="JACAZE010000010">
    <property type="protein sequence ID" value="KAF7305258.1"/>
    <property type="molecule type" value="Genomic_DNA"/>
</dbReference>
<evidence type="ECO:0000313" key="1">
    <source>
        <dbReference type="EMBL" id="KAF7305258.1"/>
    </source>
</evidence>
<accession>A0A8H6SU18</accession>
<evidence type="ECO:0000313" key="2">
    <source>
        <dbReference type="Proteomes" id="UP000613580"/>
    </source>
</evidence>
<protein>
    <submittedName>
        <fullName evidence="1">ANK-REP-REGION domain-containing protein</fullName>
    </submittedName>
</protein>
<dbReference type="Proteomes" id="UP000613580">
    <property type="component" value="Unassembled WGS sequence"/>
</dbReference>
<organism evidence="1 2">
    <name type="scientific">Mycena chlorophos</name>
    <name type="common">Agaric fungus</name>
    <name type="synonym">Agaricus chlorophos</name>
    <dbReference type="NCBI Taxonomy" id="658473"/>
    <lineage>
        <taxon>Eukaryota</taxon>
        <taxon>Fungi</taxon>
        <taxon>Dikarya</taxon>
        <taxon>Basidiomycota</taxon>
        <taxon>Agaricomycotina</taxon>
        <taxon>Agaricomycetes</taxon>
        <taxon>Agaricomycetidae</taxon>
        <taxon>Agaricales</taxon>
        <taxon>Marasmiineae</taxon>
        <taxon>Mycenaceae</taxon>
        <taxon>Mycena</taxon>
    </lineage>
</organism>
<sequence length="240" mass="26154">MHPDPDLQQGRNPRTQLGLGLECVIVAMCVSSEEDFLALKGKPEPWARARRRALARARCKRPGVPLPEPSAPGPAGSPAALLVGASPIPAGGPAGKVAQLKTPEPEVIGVGDDSFLVKLYRLADDPANASIIRWEGDTPESDSNRAARPGRAAWLVTTKARGMGRGAGLYCEFERYGFRFTPLRIRIRTESGASERRTRAVYAWSEHALRTGFKLGADDHWHVKPIRFSDALTRDLASRK</sequence>
<keyword evidence="2" id="KW-1185">Reference proteome</keyword>
<dbReference type="AlphaFoldDB" id="A0A8H6SU18"/>
<name>A0A8H6SU18_MYCCL</name>